<comment type="similarity">
    <text evidence="3 4">In the C-terminal section; belongs to the PPC synthetase family.</text>
</comment>
<keyword evidence="2 3" id="KW-0456">Lyase</keyword>
<comment type="similarity">
    <text evidence="3 4">In the N-terminal section; belongs to the HFCD (homo-oligomeric flavin containing Cys decarboxylase) superfamily.</text>
</comment>
<dbReference type="SUPFAM" id="SSF52507">
    <property type="entry name" value="Homo-oligomeric flavin-containing Cys decarboxylases, HFCD"/>
    <property type="match status" value="1"/>
</dbReference>
<dbReference type="InterPro" id="IPR035929">
    <property type="entry name" value="CoaB-like_sf"/>
</dbReference>
<feature type="binding site" evidence="3">
    <location>
        <position position="278"/>
    </location>
    <ligand>
        <name>CTP</name>
        <dbReference type="ChEBI" id="CHEBI:37563"/>
    </ligand>
</feature>
<evidence type="ECO:0000259" key="5">
    <source>
        <dbReference type="Pfam" id="PF02441"/>
    </source>
</evidence>
<dbReference type="STRING" id="240302.BN982_02108"/>
<dbReference type="Gene3D" id="3.40.50.10300">
    <property type="entry name" value="CoaB-like"/>
    <property type="match status" value="1"/>
</dbReference>
<accession>A0A1I3VGU7</accession>
<feature type="region of interest" description="Phosphopantothenate--cysteine ligase" evidence="3">
    <location>
        <begin position="190"/>
        <end position="402"/>
    </location>
</feature>
<dbReference type="EMBL" id="FOSB01000005">
    <property type="protein sequence ID" value="SFJ94223.1"/>
    <property type="molecule type" value="Genomic_DNA"/>
</dbReference>
<dbReference type="GO" id="GO:0015941">
    <property type="term" value="P:pantothenate catabolic process"/>
    <property type="evidence" value="ECO:0007669"/>
    <property type="project" value="InterPro"/>
</dbReference>
<comment type="function">
    <text evidence="4">Catalyzes two steps in the biosynthesis of coenzyme A. In the first step cysteine is conjugated to 4'-phosphopantothenate to form 4-phosphopantothenoylcysteine, in the latter compound is decarboxylated to form 4'-phosphopantotheine.</text>
</comment>
<dbReference type="OrthoDB" id="9802554at2"/>
<dbReference type="Proteomes" id="UP000183557">
    <property type="component" value="Unassembled WGS sequence"/>
</dbReference>
<protein>
    <recommendedName>
        <fullName evidence="3">Coenzyme A biosynthesis bifunctional protein CoaBC</fullName>
    </recommendedName>
    <alternativeName>
        <fullName evidence="3">DNA/pantothenate metabolism flavoprotein</fullName>
    </alternativeName>
    <alternativeName>
        <fullName evidence="3">Phosphopantothenoylcysteine synthetase/decarboxylase</fullName>
        <shortName evidence="3">PPCS-PPCDC</shortName>
    </alternativeName>
    <domain>
        <recommendedName>
            <fullName evidence="3">Phosphopantothenoylcysteine decarboxylase</fullName>
            <shortName evidence="3">PPC decarboxylase</shortName>
            <shortName evidence="3">PPC-DC</shortName>
            <ecNumber evidence="3">4.1.1.36</ecNumber>
        </recommendedName>
        <alternativeName>
            <fullName evidence="3">CoaC</fullName>
        </alternativeName>
    </domain>
    <domain>
        <recommendedName>
            <fullName evidence="3">Phosphopantothenate--cysteine ligase</fullName>
            <ecNumber evidence="3">6.3.2.5</ecNumber>
        </recommendedName>
        <alternativeName>
            <fullName evidence="3">CoaB</fullName>
        </alternativeName>
        <alternativeName>
            <fullName evidence="3">Phosphopantothenoylcysteine synthetase</fullName>
            <shortName evidence="3">PPC synthetase</shortName>
            <shortName evidence="3">PPC-S</shortName>
        </alternativeName>
    </domain>
</protein>
<dbReference type="InterPro" id="IPR005252">
    <property type="entry name" value="CoaBC"/>
</dbReference>
<evidence type="ECO:0000313" key="7">
    <source>
        <dbReference type="EMBL" id="SFJ94223.1"/>
    </source>
</evidence>
<dbReference type="InterPro" id="IPR036551">
    <property type="entry name" value="Flavin_trans-like"/>
</dbReference>
<feature type="active site" description="Proton donor" evidence="3">
    <location>
        <position position="157"/>
    </location>
</feature>
<evidence type="ECO:0000259" key="6">
    <source>
        <dbReference type="Pfam" id="PF04127"/>
    </source>
</evidence>
<keyword evidence="1 3" id="KW-0210">Decarboxylase</keyword>
<feature type="binding site" evidence="3">
    <location>
        <position position="288"/>
    </location>
    <ligand>
        <name>CTP</name>
        <dbReference type="ChEBI" id="CHEBI:37563"/>
    </ligand>
</feature>
<name>A0A1I3VGU7_HALDA</name>
<proteinExistence type="inferred from homology"/>
<comment type="function">
    <text evidence="3">Catalyzes two sequential steps in the biosynthesis of coenzyme A. In the first step cysteine is conjugated to 4'-phosphopantothenate to form 4-phosphopantothenoylcysteine. In the second step the latter compound is decarboxylated to form 4'-phosphopantotheine.</text>
</comment>
<keyword evidence="3" id="KW-0511">Multifunctional enzyme</keyword>
<feature type="binding site" evidence="3">
    <location>
        <position position="336"/>
    </location>
    <ligand>
        <name>CTP</name>
        <dbReference type="ChEBI" id="CHEBI:37563"/>
    </ligand>
</feature>
<comment type="catalytic activity">
    <reaction evidence="3 4">
        <text>N-[(R)-4-phosphopantothenoyl]-L-cysteine + H(+) = (R)-4'-phosphopantetheine + CO2</text>
        <dbReference type="Rhea" id="RHEA:16793"/>
        <dbReference type="ChEBI" id="CHEBI:15378"/>
        <dbReference type="ChEBI" id="CHEBI:16526"/>
        <dbReference type="ChEBI" id="CHEBI:59458"/>
        <dbReference type="ChEBI" id="CHEBI:61723"/>
        <dbReference type="EC" id="4.1.1.36"/>
    </reaction>
</comment>
<dbReference type="Gene3D" id="3.40.50.1950">
    <property type="entry name" value="Flavin prenyltransferase-like"/>
    <property type="match status" value="1"/>
</dbReference>
<dbReference type="GO" id="GO:0004632">
    <property type="term" value="F:phosphopantothenate--cysteine ligase activity"/>
    <property type="evidence" value="ECO:0007669"/>
    <property type="project" value="UniProtKB-UniRule"/>
</dbReference>
<evidence type="ECO:0000313" key="8">
    <source>
        <dbReference type="Proteomes" id="UP000183557"/>
    </source>
</evidence>
<comment type="pathway">
    <text evidence="3 4">Cofactor biosynthesis; coenzyme A biosynthesis; CoA from (R)-pantothenate: step 3/5.</text>
</comment>
<evidence type="ECO:0000256" key="1">
    <source>
        <dbReference type="ARBA" id="ARBA00022793"/>
    </source>
</evidence>
<dbReference type="Pfam" id="PF02441">
    <property type="entry name" value="Flavoprotein"/>
    <property type="match status" value="1"/>
</dbReference>
<dbReference type="InterPro" id="IPR007085">
    <property type="entry name" value="DNA/pantothenate-metab_flavo_C"/>
</dbReference>
<dbReference type="UniPathway" id="UPA00241">
    <property type="reaction ID" value="UER00353"/>
</dbReference>
<dbReference type="InterPro" id="IPR003382">
    <property type="entry name" value="Flavoprotein"/>
</dbReference>
<dbReference type="HAMAP" id="MF_02225">
    <property type="entry name" value="CoaBC"/>
    <property type="match status" value="1"/>
</dbReference>
<keyword evidence="3 4" id="KW-0288">FMN</keyword>
<dbReference type="Pfam" id="PF04127">
    <property type="entry name" value="DFP"/>
    <property type="match status" value="1"/>
</dbReference>
<dbReference type="GO" id="GO:0010181">
    <property type="term" value="F:FMN binding"/>
    <property type="evidence" value="ECO:0007669"/>
    <property type="project" value="UniProtKB-UniRule"/>
</dbReference>
<comment type="caution">
    <text evidence="3">Lacks conserved residue(s) required for the propagation of feature annotation.</text>
</comment>
<comment type="cofactor">
    <cofactor evidence="3">
        <name>Mg(2+)</name>
        <dbReference type="ChEBI" id="CHEBI:18420"/>
    </cofactor>
</comment>
<comment type="catalytic activity">
    <reaction evidence="3 4">
        <text>(R)-4'-phosphopantothenate + L-cysteine + CTP = N-[(R)-4-phosphopantothenoyl]-L-cysteine + CMP + diphosphate + H(+)</text>
        <dbReference type="Rhea" id="RHEA:19397"/>
        <dbReference type="ChEBI" id="CHEBI:10986"/>
        <dbReference type="ChEBI" id="CHEBI:15378"/>
        <dbReference type="ChEBI" id="CHEBI:33019"/>
        <dbReference type="ChEBI" id="CHEBI:35235"/>
        <dbReference type="ChEBI" id="CHEBI:37563"/>
        <dbReference type="ChEBI" id="CHEBI:59458"/>
        <dbReference type="ChEBI" id="CHEBI:60377"/>
        <dbReference type="EC" id="6.3.2.5"/>
    </reaction>
</comment>
<dbReference type="PANTHER" id="PTHR14359">
    <property type="entry name" value="HOMO-OLIGOMERIC FLAVIN CONTAINING CYS DECARBOXYLASE FAMILY"/>
    <property type="match status" value="1"/>
</dbReference>
<dbReference type="PANTHER" id="PTHR14359:SF6">
    <property type="entry name" value="PHOSPHOPANTOTHENOYLCYSTEINE DECARBOXYLASE"/>
    <property type="match status" value="1"/>
</dbReference>
<dbReference type="EC" id="4.1.1.36" evidence="3"/>
<dbReference type="AlphaFoldDB" id="A0A1I3VGU7"/>
<dbReference type="GO" id="GO:0046872">
    <property type="term" value="F:metal ion binding"/>
    <property type="evidence" value="ECO:0007669"/>
    <property type="project" value="UniProtKB-KW"/>
</dbReference>
<feature type="domain" description="Flavoprotein" evidence="5">
    <location>
        <begin position="5"/>
        <end position="174"/>
    </location>
</feature>
<keyword evidence="3 4" id="KW-0285">Flavoprotein</keyword>
<feature type="domain" description="DNA/pantothenate metabolism flavoprotein C-terminal" evidence="6">
    <location>
        <begin position="185"/>
        <end position="392"/>
    </location>
</feature>
<keyword evidence="3 4" id="KW-0436">Ligase</keyword>
<feature type="region of interest" description="Phosphopantothenoylcysteine decarboxylase" evidence="3">
    <location>
        <begin position="1"/>
        <end position="189"/>
    </location>
</feature>
<reference evidence="8" key="1">
    <citation type="submission" date="2016-10" db="EMBL/GenBank/DDBJ databases">
        <authorList>
            <person name="Varghese N."/>
            <person name="Submissions S."/>
        </authorList>
    </citation>
    <scope>NUCLEOTIDE SEQUENCE [LARGE SCALE GENOMIC DNA]</scope>
    <source>
        <strain evidence="8">CGMCC 1.3704</strain>
    </source>
</reference>
<evidence type="ECO:0000256" key="2">
    <source>
        <dbReference type="ARBA" id="ARBA00023239"/>
    </source>
</evidence>
<keyword evidence="3" id="KW-0460">Magnesium</keyword>
<keyword evidence="8" id="KW-1185">Reference proteome</keyword>
<evidence type="ECO:0000256" key="4">
    <source>
        <dbReference type="RuleBase" id="RU364078"/>
    </source>
</evidence>
<comment type="pathway">
    <text evidence="3 4">Cofactor biosynthesis; coenzyme A biosynthesis; CoA from (R)-pantothenate: step 2/5.</text>
</comment>
<dbReference type="GO" id="GO:0004633">
    <property type="term" value="F:phosphopantothenoylcysteine decarboxylase activity"/>
    <property type="evidence" value="ECO:0007669"/>
    <property type="project" value="UniProtKB-UniRule"/>
</dbReference>
<evidence type="ECO:0000256" key="3">
    <source>
        <dbReference type="HAMAP-Rule" id="MF_02225"/>
    </source>
</evidence>
<comment type="cofactor">
    <cofactor evidence="3">
        <name>FMN</name>
        <dbReference type="ChEBI" id="CHEBI:58210"/>
    </cofactor>
    <text evidence="3">Binds 1 FMN per subunit.</text>
</comment>
<dbReference type="NCBIfam" id="TIGR00521">
    <property type="entry name" value="coaBC_dfp"/>
    <property type="match status" value="1"/>
</dbReference>
<dbReference type="GO" id="GO:0015937">
    <property type="term" value="P:coenzyme A biosynthetic process"/>
    <property type="evidence" value="ECO:0007669"/>
    <property type="project" value="UniProtKB-UniRule"/>
</dbReference>
<gene>
    <name evidence="3" type="primary">coaBC</name>
    <name evidence="7" type="ORF">SAMN04487936_105305</name>
</gene>
<feature type="binding site" evidence="3">
    <location>
        <position position="322"/>
    </location>
    <ligand>
        <name>CTP</name>
        <dbReference type="ChEBI" id="CHEBI:37563"/>
    </ligand>
</feature>
<keyword evidence="3" id="KW-0479">Metal-binding</keyword>
<dbReference type="EC" id="6.3.2.5" evidence="3"/>
<dbReference type="GO" id="GO:0071513">
    <property type="term" value="C:phosphopantothenoylcysteine decarboxylase complex"/>
    <property type="evidence" value="ECO:0007669"/>
    <property type="project" value="TreeGrafter"/>
</dbReference>
<organism evidence="7 8">
    <name type="scientific">Halobacillus dabanensis</name>
    <dbReference type="NCBI Taxonomy" id="240302"/>
    <lineage>
        <taxon>Bacteria</taxon>
        <taxon>Bacillati</taxon>
        <taxon>Bacillota</taxon>
        <taxon>Bacilli</taxon>
        <taxon>Bacillales</taxon>
        <taxon>Bacillaceae</taxon>
        <taxon>Halobacillus</taxon>
    </lineage>
</organism>
<dbReference type="SUPFAM" id="SSF102645">
    <property type="entry name" value="CoaB-like"/>
    <property type="match status" value="1"/>
</dbReference>
<feature type="binding site" evidence="3">
    <location>
        <position position="340"/>
    </location>
    <ligand>
        <name>CTP</name>
        <dbReference type="ChEBI" id="CHEBI:37563"/>
    </ligand>
</feature>
<dbReference type="RefSeq" id="WP_075036587.1">
    <property type="nucleotide sequence ID" value="NZ_FOSB01000005.1"/>
</dbReference>
<sequence>MLKGKKIVLGVSGGIAAYKAAALTSKLVQAGAVVKVIMTASAQKFVAPTTFQALSRQPVYTDTFDEQDASQIQHIDVADWADLFLIAPATANVIGKLAGGLADDMLSTTLLATEAPVYIAPAMNVHMYKHPSVMNNMQQLEKWGFRFIEPGEGYLACGYVGKGRLEEPESIVEVLQTEYSKPQPLKGKRVLITAGPTREKIDPVRYFTNPSTGKMGYALARQAALLGAEVTLVSGPVALDAPADVRVVPITTAQEMYEEVIHAYPEQDIVIKSAAVADYRPKLTFDHKMKKSSDDYVVEMERTKDILMELGQRKEHQYLIGFAAETNDPERYGREKLAKKNLDAIVINNVSEEGAGFGTDTNVSLLITRKGKDQEFPLMSKDQLAHNILSEAIDEIKKGEER</sequence>